<feature type="compositionally biased region" description="Basic and acidic residues" evidence="6">
    <location>
        <begin position="313"/>
        <end position="336"/>
    </location>
</feature>
<dbReference type="SMART" id="SM00448">
    <property type="entry name" value="REC"/>
    <property type="match status" value="1"/>
</dbReference>
<dbReference type="PANTHER" id="PTHR48111">
    <property type="entry name" value="REGULATOR OF RPOS"/>
    <property type="match status" value="1"/>
</dbReference>
<dbReference type="Gene3D" id="3.40.50.2300">
    <property type="match status" value="1"/>
</dbReference>
<feature type="modified residue" description="4-aspartylphosphate" evidence="4">
    <location>
        <position position="64"/>
    </location>
</feature>
<dbReference type="Pfam" id="PF00072">
    <property type="entry name" value="Response_reg"/>
    <property type="match status" value="1"/>
</dbReference>
<feature type="region of interest" description="Disordered" evidence="6">
    <location>
        <begin position="229"/>
        <end position="564"/>
    </location>
</feature>
<organism evidence="9 10">
    <name type="scientific">Paracraurococcus ruber</name>
    <dbReference type="NCBI Taxonomy" id="77675"/>
    <lineage>
        <taxon>Bacteria</taxon>
        <taxon>Pseudomonadati</taxon>
        <taxon>Pseudomonadota</taxon>
        <taxon>Alphaproteobacteria</taxon>
        <taxon>Acetobacterales</taxon>
        <taxon>Roseomonadaceae</taxon>
        <taxon>Paracraurococcus</taxon>
    </lineage>
</organism>
<evidence type="ECO:0000313" key="10">
    <source>
        <dbReference type="Proteomes" id="UP000697995"/>
    </source>
</evidence>
<feature type="compositionally biased region" description="Basic and acidic residues" evidence="6">
    <location>
        <begin position="371"/>
        <end position="384"/>
    </location>
</feature>
<dbReference type="InterPro" id="IPR039420">
    <property type="entry name" value="WalR-like"/>
</dbReference>
<feature type="DNA-binding region" description="OmpR/PhoB-type" evidence="5">
    <location>
        <begin position="137"/>
        <end position="238"/>
    </location>
</feature>
<accession>A0ABS1CXN2</accession>
<evidence type="ECO:0000313" key="9">
    <source>
        <dbReference type="EMBL" id="MBK1658971.1"/>
    </source>
</evidence>
<evidence type="ECO:0000256" key="5">
    <source>
        <dbReference type="PROSITE-ProRule" id="PRU01091"/>
    </source>
</evidence>
<name>A0ABS1CXN2_9PROT</name>
<evidence type="ECO:0000259" key="8">
    <source>
        <dbReference type="PROSITE" id="PS51755"/>
    </source>
</evidence>
<evidence type="ECO:0000256" key="6">
    <source>
        <dbReference type="SAM" id="MobiDB-lite"/>
    </source>
</evidence>
<feature type="domain" description="OmpR/PhoB-type" evidence="8">
    <location>
        <begin position="137"/>
        <end position="238"/>
    </location>
</feature>
<feature type="compositionally biased region" description="Basic and acidic residues" evidence="6">
    <location>
        <begin position="235"/>
        <end position="247"/>
    </location>
</feature>
<keyword evidence="10" id="KW-1185">Reference proteome</keyword>
<reference evidence="9 10" key="1">
    <citation type="journal article" date="2020" name="Microorganisms">
        <title>Osmotic Adaptation and Compatible Solute Biosynthesis of Phototrophic Bacteria as Revealed from Genome Analyses.</title>
        <authorList>
            <person name="Imhoff J.F."/>
            <person name="Rahn T."/>
            <person name="Kunzel S."/>
            <person name="Keller A."/>
            <person name="Neulinger S.C."/>
        </authorList>
    </citation>
    <scope>NUCLEOTIDE SEQUENCE [LARGE SCALE GENOMIC DNA]</scope>
    <source>
        <strain evidence="9 10">DSM 15382</strain>
    </source>
</reference>
<dbReference type="InterPro" id="IPR001867">
    <property type="entry name" value="OmpR/PhoB-type_DNA-bd"/>
</dbReference>
<dbReference type="PROSITE" id="PS51755">
    <property type="entry name" value="OMPR_PHOB"/>
    <property type="match status" value="1"/>
</dbReference>
<proteinExistence type="predicted"/>
<dbReference type="SMART" id="SM00862">
    <property type="entry name" value="Trans_reg_C"/>
    <property type="match status" value="1"/>
</dbReference>
<keyword evidence="2" id="KW-0902">Two-component regulatory system</keyword>
<protein>
    <submittedName>
        <fullName evidence="9">Uncharacterized protein</fullName>
    </submittedName>
</protein>
<evidence type="ECO:0000256" key="2">
    <source>
        <dbReference type="ARBA" id="ARBA00023012"/>
    </source>
</evidence>
<dbReference type="CDD" id="cd00383">
    <property type="entry name" value="trans_reg_C"/>
    <property type="match status" value="1"/>
</dbReference>
<dbReference type="PROSITE" id="PS50110">
    <property type="entry name" value="RESPONSE_REGULATORY"/>
    <property type="match status" value="1"/>
</dbReference>
<feature type="compositionally biased region" description="Basic and acidic residues" evidence="6">
    <location>
        <begin position="419"/>
        <end position="431"/>
    </location>
</feature>
<evidence type="ECO:0000259" key="7">
    <source>
        <dbReference type="PROSITE" id="PS50110"/>
    </source>
</evidence>
<dbReference type="PANTHER" id="PTHR48111:SF40">
    <property type="entry name" value="PHOSPHATE REGULON TRANSCRIPTIONAL REGULATORY PROTEIN PHOB"/>
    <property type="match status" value="1"/>
</dbReference>
<keyword evidence="3 5" id="KW-0238">DNA-binding</keyword>
<evidence type="ECO:0000256" key="1">
    <source>
        <dbReference type="ARBA" id="ARBA00022553"/>
    </source>
</evidence>
<dbReference type="Pfam" id="PF00486">
    <property type="entry name" value="Trans_reg_C"/>
    <property type="match status" value="1"/>
</dbReference>
<dbReference type="InterPro" id="IPR016032">
    <property type="entry name" value="Sig_transdc_resp-reg_C-effctor"/>
</dbReference>
<gene>
    <name evidence="9" type="ORF">CKO45_12085</name>
</gene>
<dbReference type="Gene3D" id="1.10.10.10">
    <property type="entry name" value="Winged helix-like DNA-binding domain superfamily/Winged helix DNA-binding domain"/>
    <property type="match status" value="1"/>
</dbReference>
<comment type="caution">
    <text evidence="9">The sequence shown here is derived from an EMBL/GenBank/DDBJ whole genome shotgun (WGS) entry which is preliminary data.</text>
</comment>
<dbReference type="InterPro" id="IPR001789">
    <property type="entry name" value="Sig_transdc_resp-reg_receiver"/>
</dbReference>
<dbReference type="InterPro" id="IPR036388">
    <property type="entry name" value="WH-like_DNA-bd_sf"/>
</dbReference>
<feature type="compositionally biased region" description="Basic and acidic residues" evidence="6">
    <location>
        <begin position="276"/>
        <end position="292"/>
    </location>
</feature>
<dbReference type="Gene3D" id="6.10.250.690">
    <property type="match status" value="1"/>
</dbReference>
<dbReference type="SUPFAM" id="SSF46894">
    <property type="entry name" value="C-terminal effector domain of the bipartite response regulators"/>
    <property type="match status" value="1"/>
</dbReference>
<dbReference type="SUPFAM" id="SSF52172">
    <property type="entry name" value="CheY-like"/>
    <property type="match status" value="1"/>
</dbReference>
<keyword evidence="1 4" id="KW-0597">Phosphoprotein</keyword>
<dbReference type="InterPro" id="IPR011006">
    <property type="entry name" value="CheY-like_superfamily"/>
</dbReference>
<evidence type="ECO:0000256" key="3">
    <source>
        <dbReference type="ARBA" id="ARBA00023125"/>
    </source>
</evidence>
<dbReference type="Proteomes" id="UP000697995">
    <property type="component" value="Unassembled WGS sequence"/>
</dbReference>
<sequence>MAPAGRRWGGRPLLIVEDDAALRATLAEQLAQDGEFEPAAAGSVAAAEAMLGAAEDGFDAILLDVGLPDGDGREFCARLRRQGLRVPILLLTGRDAEQDVIRGLDAGANDYVQKPFRRAELLARVRAQLRGFDETEHAAFAIGPYSFRPAQRLLQDRGRSRKIPLTDKECRILRRLLQAKGQAVSRRALLDEVWGYSSSVTTHTLETHVYRLRQKMEPNPAQLRFLLTEPGGARQPERRQEHQRGADGEAPARPLPEQQEAEQGAGRDAGIVHRRQQPDLRPARRRLGEHVAGHRGQRPGQQHGQGEGGGRAPEQRGDRRPGEDGAHRIPGDDARPRLGRAQPLHADDDERAGDAAAHGGEHPDGQLGARPGDDQHAGEAEQRGQDPVGPQPFPQQQHGQRQGPERAGLHDGGGIAQRQKVDRQEVEREAGDAGGAARQVPLPAPGSEAGRPLPQQPGREDQQREGAAGEGDEGERQPILQRQAEAGAHGGEDGGGGQHQPHAVQGRPGAGGGLHGFGDSALLRRSKTIQRPAMPRRPGADPALAESPERVTMPVEAHDRSGLP</sequence>
<feature type="domain" description="Response regulatory" evidence="7">
    <location>
        <begin position="12"/>
        <end position="129"/>
    </location>
</feature>
<evidence type="ECO:0000256" key="4">
    <source>
        <dbReference type="PROSITE-ProRule" id="PRU00169"/>
    </source>
</evidence>
<dbReference type="EMBL" id="NRSG01000076">
    <property type="protein sequence ID" value="MBK1658971.1"/>
    <property type="molecule type" value="Genomic_DNA"/>
</dbReference>